<dbReference type="GO" id="GO:0005730">
    <property type="term" value="C:nucleolus"/>
    <property type="evidence" value="ECO:0007669"/>
    <property type="project" value="UniProtKB-SubCell"/>
</dbReference>
<keyword evidence="5" id="KW-0963">Cytoplasm</keyword>
<evidence type="ECO:0000256" key="4">
    <source>
        <dbReference type="ARBA" id="ARBA00019572"/>
    </source>
</evidence>
<dbReference type="SUPFAM" id="SSF54211">
    <property type="entry name" value="Ribosomal protein S5 domain 2-like"/>
    <property type="match status" value="1"/>
</dbReference>
<dbReference type="InterPro" id="IPR001247">
    <property type="entry name" value="ExoRNase_PH_dom1"/>
</dbReference>
<evidence type="ECO:0000256" key="7">
    <source>
        <dbReference type="ARBA" id="ARBA00022835"/>
    </source>
</evidence>
<dbReference type="CDD" id="cd11368">
    <property type="entry name" value="RNase_PH_RRP45"/>
    <property type="match status" value="1"/>
</dbReference>
<dbReference type="EMBL" id="ML119646">
    <property type="protein sequence ID" value="RPA87766.1"/>
    <property type="molecule type" value="Genomic_DNA"/>
</dbReference>
<name>A0A3N4IPS4_ASCIM</name>
<dbReference type="Gene3D" id="3.30.230.70">
    <property type="entry name" value="GHMP Kinase, N-terminal domain"/>
    <property type="match status" value="1"/>
</dbReference>
<dbReference type="InterPro" id="IPR036345">
    <property type="entry name" value="ExoRNase_PH_dom2_sf"/>
</dbReference>
<dbReference type="STRING" id="1160509.A0A3N4IPS4"/>
<evidence type="ECO:0000313" key="14">
    <source>
        <dbReference type="Proteomes" id="UP000275078"/>
    </source>
</evidence>
<evidence type="ECO:0000313" key="13">
    <source>
        <dbReference type="EMBL" id="RPA87766.1"/>
    </source>
</evidence>
<dbReference type="Pfam" id="PF03725">
    <property type="entry name" value="RNase_PH_C"/>
    <property type="match status" value="1"/>
</dbReference>
<dbReference type="GO" id="GO:0000467">
    <property type="term" value="P:exonucleolytic trimming to generate mature 3'-end of 5.8S rRNA from tricistronic rRNA transcript (SSU-rRNA, 5.8S rRNA, LSU-rRNA)"/>
    <property type="evidence" value="ECO:0007669"/>
    <property type="project" value="TreeGrafter"/>
</dbReference>
<evidence type="ECO:0000256" key="6">
    <source>
        <dbReference type="ARBA" id="ARBA00022552"/>
    </source>
</evidence>
<keyword evidence="8" id="KW-0694">RNA-binding</keyword>
<dbReference type="Pfam" id="PF01138">
    <property type="entry name" value="RNase_PH"/>
    <property type="match status" value="1"/>
</dbReference>
<evidence type="ECO:0000259" key="11">
    <source>
        <dbReference type="Pfam" id="PF01138"/>
    </source>
</evidence>
<comment type="similarity">
    <text evidence="3">Belongs to the RNase PH family.</text>
</comment>
<dbReference type="PANTHER" id="PTHR11097">
    <property type="entry name" value="EXOSOME COMPLEX EXONUCLEASE RIBOSOMAL RNA PROCESSING PROTEIN"/>
    <property type="match status" value="1"/>
</dbReference>
<evidence type="ECO:0000259" key="12">
    <source>
        <dbReference type="Pfam" id="PF03725"/>
    </source>
</evidence>
<dbReference type="InterPro" id="IPR015847">
    <property type="entry name" value="ExoRNase_PH_dom2"/>
</dbReference>
<keyword evidence="7" id="KW-0271">Exosome</keyword>
<accession>A0A3N4IPS4</accession>
<dbReference type="PANTHER" id="PTHR11097:SF14">
    <property type="entry name" value="EXOSOME COMPLEX COMPONENT RRP45"/>
    <property type="match status" value="1"/>
</dbReference>
<dbReference type="InterPro" id="IPR020568">
    <property type="entry name" value="Ribosomal_Su5_D2-typ_SF"/>
</dbReference>
<dbReference type="GO" id="GO:0016075">
    <property type="term" value="P:rRNA catabolic process"/>
    <property type="evidence" value="ECO:0007669"/>
    <property type="project" value="TreeGrafter"/>
</dbReference>
<dbReference type="GO" id="GO:0071028">
    <property type="term" value="P:nuclear mRNA surveillance"/>
    <property type="evidence" value="ECO:0007669"/>
    <property type="project" value="TreeGrafter"/>
</dbReference>
<dbReference type="SUPFAM" id="SSF55666">
    <property type="entry name" value="Ribonuclease PH domain 2-like"/>
    <property type="match status" value="1"/>
</dbReference>
<dbReference type="GO" id="GO:0071035">
    <property type="term" value="P:nuclear polyadenylation-dependent rRNA catabolic process"/>
    <property type="evidence" value="ECO:0007669"/>
    <property type="project" value="TreeGrafter"/>
</dbReference>
<evidence type="ECO:0000256" key="3">
    <source>
        <dbReference type="ARBA" id="ARBA00006678"/>
    </source>
</evidence>
<dbReference type="Proteomes" id="UP000275078">
    <property type="component" value="Unassembled WGS sequence"/>
</dbReference>
<evidence type="ECO:0000256" key="8">
    <source>
        <dbReference type="ARBA" id="ARBA00022884"/>
    </source>
</evidence>
<sequence length="300" mass="33456">MPKEPEPSNIEKTFILNALKEGIRTDGRAFNDFRDISITFGEDYGMADVRLGKTRVIARCSATITTPYPDRQFDGIFQISTELSPLASPFFESGRQNEREVLLSRLIEKSLRRSQAIDTESLCIIAGQKCWSVRVDVNFLDFDGGLVDAACIATVAALQHFRRPDLTVRGELVTVHSLRERVPVPLSILHTPFCVTFAFYEGGEVILVDPDLMEEQLMEGSMTVTINKFGELCQISKAGGEPIEAVKLLMCARIALEKTKSINEVISKALAENAEYRRRRDNLLAEASAANPRDMKPDVI</sequence>
<evidence type="ECO:0000256" key="1">
    <source>
        <dbReference type="ARBA" id="ARBA00004496"/>
    </source>
</evidence>
<proteinExistence type="inferred from homology"/>
<evidence type="ECO:0000256" key="9">
    <source>
        <dbReference type="ARBA" id="ARBA00023242"/>
    </source>
</evidence>
<comment type="subcellular location">
    <subcellularLocation>
        <location evidence="1">Cytoplasm</location>
    </subcellularLocation>
    <subcellularLocation>
        <location evidence="2">Nucleus</location>
        <location evidence="2">Nucleolus</location>
    </subcellularLocation>
</comment>
<dbReference type="GO" id="GO:0034476">
    <property type="term" value="P:U5 snRNA 3'-end processing"/>
    <property type="evidence" value="ECO:0007669"/>
    <property type="project" value="TreeGrafter"/>
</dbReference>
<keyword evidence="9" id="KW-0539">Nucleus</keyword>
<dbReference type="GO" id="GO:0000177">
    <property type="term" value="C:cytoplasmic exosome (RNase complex)"/>
    <property type="evidence" value="ECO:0007669"/>
    <property type="project" value="TreeGrafter"/>
</dbReference>
<keyword evidence="14" id="KW-1185">Reference proteome</keyword>
<dbReference type="GO" id="GO:0034475">
    <property type="term" value="P:U4 snRNA 3'-end processing"/>
    <property type="evidence" value="ECO:0007669"/>
    <property type="project" value="TreeGrafter"/>
</dbReference>
<dbReference type="GO" id="GO:0071038">
    <property type="term" value="P:TRAMP-dependent tRNA surveillance pathway"/>
    <property type="evidence" value="ECO:0007669"/>
    <property type="project" value="TreeGrafter"/>
</dbReference>
<dbReference type="GO" id="GO:0000176">
    <property type="term" value="C:nuclear exosome (RNase complex)"/>
    <property type="evidence" value="ECO:0007669"/>
    <property type="project" value="TreeGrafter"/>
</dbReference>
<dbReference type="InterPro" id="IPR033100">
    <property type="entry name" value="Rrp45"/>
</dbReference>
<feature type="domain" description="Exoribonuclease phosphorolytic" evidence="11">
    <location>
        <begin position="32"/>
        <end position="164"/>
    </location>
</feature>
<dbReference type="InterPro" id="IPR027408">
    <property type="entry name" value="PNPase/RNase_PH_dom_sf"/>
</dbReference>
<keyword evidence="6" id="KW-0698">rRNA processing</keyword>
<evidence type="ECO:0000256" key="2">
    <source>
        <dbReference type="ARBA" id="ARBA00004604"/>
    </source>
</evidence>
<evidence type="ECO:0000256" key="5">
    <source>
        <dbReference type="ARBA" id="ARBA00022490"/>
    </source>
</evidence>
<protein>
    <recommendedName>
        <fullName evidence="4">Exosome complex component RRP45</fullName>
    </recommendedName>
    <alternativeName>
        <fullName evidence="10">Ribosomal RNA-processing protein 45</fullName>
    </alternativeName>
</protein>
<dbReference type="GO" id="GO:0035925">
    <property type="term" value="F:mRNA 3'-UTR AU-rich region binding"/>
    <property type="evidence" value="ECO:0007669"/>
    <property type="project" value="TreeGrafter"/>
</dbReference>
<organism evidence="13 14">
    <name type="scientific">Ascobolus immersus RN42</name>
    <dbReference type="NCBI Taxonomy" id="1160509"/>
    <lineage>
        <taxon>Eukaryota</taxon>
        <taxon>Fungi</taxon>
        <taxon>Dikarya</taxon>
        <taxon>Ascomycota</taxon>
        <taxon>Pezizomycotina</taxon>
        <taxon>Pezizomycetes</taxon>
        <taxon>Pezizales</taxon>
        <taxon>Ascobolaceae</taxon>
        <taxon>Ascobolus</taxon>
    </lineage>
</organism>
<dbReference type="AlphaFoldDB" id="A0A3N4IPS4"/>
<evidence type="ECO:0000256" key="10">
    <source>
        <dbReference type="ARBA" id="ARBA00077933"/>
    </source>
</evidence>
<dbReference type="OrthoDB" id="10264038at2759"/>
<gene>
    <name evidence="13" type="ORF">BJ508DRAFT_233319</name>
</gene>
<dbReference type="FunFam" id="3.30.230.70:FF:000005">
    <property type="entry name" value="Exosome complex component RRP45"/>
    <property type="match status" value="1"/>
</dbReference>
<dbReference type="InterPro" id="IPR050590">
    <property type="entry name" value="Exosome_comp_Rrp42_subfam"/>
</dbReference>
<feature type="domain" description="Exoribonuclease phosphorolytic" evidence="12">
    <location>
        <begin position="190"/>
        <end position="257"/>
    </location>
</feature>
<reference evidence="13 14" key="1">
    <citation type="journal article" date="2018" name="Nat. Ecol. Evol.">
        <title>Pezizomycetes genomes reveal the molecular basis of ectomycorrhizal truffle lifestyle.</title>
        <authorList>
            <person name="Murat C."/>
            <person name="Payen T."/>
            <person name="Noel B."/>
            <person name="Kuo A."/>
            <person name="Morin E."/>
            <person name="Chen J."/>
            <person name="Kohler A."/>
            <person name="Krizsan K."/>
            <person name="Balestrini R."/>
            <person name="Da Silva C."/>
            <person name="Montanini B."/>
            <person name="Hainaut M."/>
            <person name="Levati E."/>
            <person name="Barry K.W."/>
            <person name="Belfiori B."/>
            <person name="Cichocki N."/>
            <person name="Clum A."/>
            <person name="Dockter R.B."/>
            <person name="Fauchery L."/>
            <person name="Guy J."/>
            <person name="Iotti M."/>
            <person name="Le Tacon F."/>
            <person name="Lindquist E.A."/>
            <person name="Lipzen A."/>
            <person name="Malagnac F."/>
            <person name="Mello A."/>
            <person name="Molinier V."/>
            <person name="Miyauchi S."/>
            <person name="Poulain J."/>
            <person name="Riccioni C."/>
            <person name="Rubini A."/>
            <person name="Sitrit Y."/>
            <person name="Splivallo R."/>
            <person name="Traeger S."/>
            <person name="Wang M."/>
            <person name="Zifcakova L."/>
            <person name="Wipf D."/>
            <person name="Zambonelli A."/>
            <person name="Paolocci F."/>
            <person name="Nowrousian M."/>
            <person name="Ottonello S."/>
            <person name="Baldrian P."/>
            <person name="Spatafora J.W."/>
            <person name="Henrissat B."/>
            <person name="Nagy L.G."/>
            <person name="Aury J.M."/>
            <person name="Wincker P."/>
            <person name="Grigoriev I.V."/>
            <person name="Bonfante P."/>
            <person name="Martin F.M."/>
        </authorList>
    </citation>
    <scope>NUCLEOTIDE SEQUENCE [LARGE SCALE GENOMIC DNA]</scope>
    <source>
        <strain evidence="13 14">RN42</strain>
    </source>
</reference>
<dbReference type="GO" id="GO:0034473">
    <property type="term" value="P:U1 snRNA 3'-end processing"/>
    <property type="evidence" value="ECO:0007669"/>
    <property type="project" value="TreeGrafter"/>
</dbReference>